<gene>
    <name evidence="1" type="ORF">J42TS3_27820</name>
</gene>
<dbReference type="EMBL" id="BOSL01000008">
    <property type="protein sequence ID" value="GIP53747.1"/>
    <property type="molecule type" value="Genomic_DNA"/>
</dbReference>
<sequence>MISIQISGLKVPPTEAEFSHLIGVTVLKYLKDIQEPGMGTWYFEIDDNGVAYRQMVYQDDDSCITSNRRHDHYHFMLAEHPLDAQESYYKEISQAEFEELWNEQLQIGMEDWHRTQSLFPVGTRVEGCIEAFFPQGTLINLLEPQAVGITDTSALKSVTPAELMYPRSRVIAEVSGYDEVNQWVLLARVEVIGS</sequence>
<comment type="caution">
    <text evidence="1">The sequence shown here is derived from an EMBL/GenBank/DDBJ whole genome shotgun (WGS) entry which is preliminary data.</text>
</comment>
<accession>A0ABQ4MCN2</accession>
<evidence type="ECO:0000313" key="1">
    <source>
        <dbReference type="EMBL" id="GIP53747.1"/>
    </source>
</evidence>
<protein>
    <recommendedName>
        <fullName evidence="3">S1 motif domain-containing protein</fullName>
    </recommendedName>
</protein>
<evidence type="ECO:0000313" key="2">
    <source>
        <dbReference type="Proteomes" id="UP000679992"/>
    </source>
</evidence>
<reference evidence="1 2" key="1">
    <citation type="submission" date="2021-03" db="EMBL/GenBank/DDBJ databases">
        <title>Antimicrobial resistance genes in bacteria isolated from Japanese honey, and their potential for conferring macrolide and lincosamide resistance in the American foulbrood pathogen Paenibacillus larvae.</title>
        <authorList>
            <person name="Okamoto M."/>
            <person name="Kumagai M."/>
            <person name="Kanamori H."/>
            <person name="Takamatsu D."/>
        </authorList>
    </citation>
    <scope>NUCLEOTIDE SEQUENCE [LARGE SCALE GENOMIC DNA]</scope>
    <source>
        <strain evidence="1 2">J42TS3</strain>
    </source>
</reference>
<name>A0ABQ4MCN2_9BACL</name>
<keyword evidence="2" id="KW-1185">Reference proteome</keyword>
<evidence type="ECO:0008006" key="3">
    <source>
        <dbReference type="Google" id="ProtNLM"/>
    </source>
</evidence>
<proteinExistence type="predicted"/>
<dbReference type="Proteomes" id="UP000679992">
    <property type="component" value="Unassembled WGS sequence"/>
</dbReference>
<organism evidence="1 2">
    <name type="scientific">Paenibacillus vini</name>
    <dbReference type="NCBI Taxonomy" id="1476024"/>
    <lineage>
        <taxon>Bacteria</taxon>
        <taxon>Bacillati</taxon>
        <taxon>Bacillota</taxon>
        <taxon>Bacilli</taxon>
        <taxon>Bacillales</taxon>
        <taxon>Paenibacillaceae</taxon>
        <taxon>Paenibacillus</taxon>
    </lineage>
</organism>
<dbReference type="RefSeq" id="WP_244861533.1">
    <property type="nucleotide sequence ID" value="NZ_BOSL01000008.1"/>
</dbReference>